<feature type="transmembrane region" description="Helical" evidence="1">
    <location>
        <begin position="76"/>
        <end position="98"/>
    </location>
</feature>
<name>A0AAN6Y572_9PEZI</name>
<evidence type="ECO:0000313" key="3">
    <source>
        <dbReference type="Proteomes" id="UP001301769"/>
    </source>
</evidence>
<sequence>MAINVKEMRRCKAINQPEVRRKMLCYQLRLSSIPLLAATISPHFLVLFACCLVLHRLDRTRSMPTQHQKTLMQKTMGSLFILWPLLFPSGTACSYLVASY</sequence>
<keyword evidence="1" id="KW-0812">Transmembrane</keyword>
<comment type="caution">
    <text evidence="2">The sequence shown here is derived from an EMBL/GenBank/DDBJ whole genome shotgun (WGS) entry which is preliminary data.</text>
</comment>
<reference evidence="2" key="1">
    <citation type="journal article" date="2023" name="Mol. Phylogenet. Evol.">
        <title>Genome-scale phylogeny and comparative genomics of the fungal order Sordariales.</title>
        <authorList>
            <person name="Hensen N."/>
            <person name="Bonometti L."/>
            <person name="Westerberg I."/>
            <person name="Brannstrom I.O."/>
            <person name="Guillou S."/>
            <person name="Cros-Aarteil S."/>
            <person name="Calhoun S."/>
            <person name="Haridas S."/>
            <person name="Kuo A."/>
            <person name="Mondo S."/>
            <person name="Pangilinan J."/>
            <person name="Riley R."/>
            <person name="LaButti K."/>
            <person name="Andreopoulos B."/>
            <person name="Lipzen A."/>
            <person name="Chen C."/>
            <person name="Yan M."/>
            <person name="Daum C."/>
            <person name="Ng V."/>
            <person name="Clum A."/>
            <person name="Steindorff A."/>
            <person name="Ohm R.A."/>
            <person name="Martin F."/>
            <person name="Silar P."/>
            <person name="Natvig D.O."/>
            <person name="Lalanne C."/>
            <person name="Gautier V."/>
            <person name="Ament-Velasquez S.L."/>
            <person name="Kruys A."/>
            <person name="Hutchinson M.I."/>
            <person name="Powell A.J."/>
            <person name="Barry K."/>
            <person name="Miller A.N."/>
            <person name="Grigoriev I.V."/>
            <person name="Debuchy R."/>
            <person name="Gladieux P."/>
            <person name="Hiltunen Thoren M."/>
            <person name="Johannesson H."/>
        </authorList>
    </citation>
    <scope>NUCLEOTIDE SEQUENCE</scope>
    <source>
        <strain evidence="2">PSN293</strain>
    </source>
</reference>
<dbReference type="Proteomes" id="UP001301769">
    <property type="component" value="Unassembled WGS sequence"/>
</dbReference>
<keyword evidence="1" id="KW-0472">Membrane</keyword>
<dbReference type="AlphaFoldDB" id="A0AAN6Y572"/>
<keyword evidence="3" id="KW-1185">Reference proteome</keyword>
<protein>
    <submittedName>
        <fullName evidence="2">Uncharacterized protein</fullName>
    </submittedName>
</protein>
<evidence type="ECO:0000313" key="2">
    <source>
        <dbReference type="EMBL" id="KAK4212714.1"/>
    </source>
</evidence>
<evidence type="ECO:0000256" key="1">
    <source>
        <dbReference type="SAM" id="Phobius"/>
    </source>
</evidence>
<proteinExistence type="predicted"/>
<keyword evidence="1" id="KW-1133">Transmembrane helix</keyword>
<accession>A0AAN6Y572</accession>
<dbReference type="EMBL" id="MU858122">
    <property type="protein sequence ID" value="KAK4212714.1"/>
    <property type="molecule type" value="Genomic_DNA"/>
</dbReference>
<gene>
    <name evidence="2" type="ORF">QBC37DRAFT_187305</name>
</gene>
<feature type="transmembrane region" description="Helical" evidence="1">
    <location>
        <begin position="33"/>
        <end position="55"/>
    </location>
</feature>
<reference evidence="2" key="2">
    <citation type="submission" date="2023-05" db="EMBL/GenBank/DDBJ databases">
        <authorList>
            <consortium name="Lawrence Berkeley National Laboratory"/>
            <person name="Steindorff A."/>
            <person name="Hensen N."/>
            <person name="Bonometti L."/>
            <person name="Westerberg I."/>
            <person name="Brannstrom I.O."/>
            <person name="Guillou S."/>
            <person name="Cros-Aarteil S."/>
            <person name="Calhoun S."/>
            <person name="Haridas S."/>
            <person name="Kuo A."/>
            <person name="Mondo S."/>
            <person name="Pangilinan J."/>
            <person name="Riley R."/>
            <person name="Labutti K."/>
            <person name="Andreopoulos B."/>
            <person name="Lipzen A."/>
            <person name="Chen C."/>
            <person name="Yanf M."/>
            <person name="Daum C."/>
            <person name="Ng V."/>
            <person name="Clum A."/>
            <person name="Ohm R."/>
            <person name="Martin F."/>
            <person name="Silar P."/>
            <person name="Natvig D."/>
            <person name="Lalanne C."/>
            <person name="Gautier V."/>
            <person name="Ament-Velasquez S.L."/>
            <person name="Kruys A."/>
            <person name="Hutchinson M.I."/>
            <person name="Powell A.J."/>
            <person name="Barry K."/>
            <person name="Miller A.N."/>
            <person name="Grigoriev I.V."/>
            <person name="Debuchy R."/>
            <person name="Gladieux P."/>
            <person name="Thoren M.H."/>
            <person name="Johannesson H."/>
        </authorList>
    </citation>
    <scope>NUCLEOTIDE SEQUENCE</scope>
    <source>
        <strain evidence="2">PSN293</strain>
    </source>
</reference>
<organism evidence="2 3">
    <name type="scientific">Rhypophila decipiens</name>
    <dbReference type="NCBI Taxonomy" id="261697"/>
    <lineage>
        <taxon>Eukaryota</taxon>
        <taxon>Fungi</taxon>
        <taxon>Dikarya</taxon>
        <taxon>Ascomycota</taxon>
        <taxon>Pezizomycotina</taxon>
        <taxon>Sordariomycetes</taxon>
        <taxon>Sordariomycetidae</taxon>
        <taxon>Sordariales</taxon>
        <taxon>Naviculisporaceae</taxon>
        <taxon>Rhypophila</taxon>
    </lineage>
</organism>